<sequence>MSKPLKFVIALAIPLILGFIGSYFTRKSVNTWFVNLNKPVFNPPNWLFAPAWTVLYILMGIAFYLVWQQGYAPNMRLAFVVFAIQLLLNLLWSALFFGLRNPLLGFVDIVLLWIFILVNIILFYRLERVAGLLLIPYILWVTFASVLNLSILILN</sequence>
<feature type="transmembrane region" description="Helical" evidence="6">
    <location>
        <begin position="131"/>
        <end position="154"/>
    </location>
</feature>
<keyword evidence="3 6" id="KW-0812">Transmembrane</keyword>
<feature type="transmembrane region" description="Helical" evidence="6">
    <location>
        <begin position="77"/>
        <end position="97"/>
    </location>
</feature>
<dbReference type="GO" id="GO:0016020">
    <property type="term" value="C:membrane"/>
    <property type="evidence" value="ECO:0007669"/>
    <property type="project" value="UniProtKB-SubCell"/>
</dbReference>
<proteinExistence type="inferred from homology"/>
<feature type="transmembrane region" description="Helical" evidence="6">
    <location>
        <begin position="45"/>
        <end position="65"/>
    </location>
</feature>
<keyword evidence="5 6" id="KW-0472">Membrane</keyword>
<evidence type="ECO:0000256" key="5">
    <source>
        <dbReference type="ARBA" id="ARBA00023136"/>
    </source>
</evidence>
<evidence type="ECO:0000256" key="3">
    <source>
        <dbReference type="ARBA" id="ARBA00022692"/>
    </source>
</evidence>
<dbReference type="PANTHER" id="PTHR10057">
    <property type="entry name" value="PERIPHERAL-TYPE BENZODIAZEPINE RECEPTOR"/>
    <property type="match status" value="1"/>
</dbReference>
<dbReference type="EMBL" id="DTMZ01000012">
    <property type="protein sequence ID" value="HGD12638.1"/>
    <property type="molecule type" value="Genomic_DNA"/>
</dbReference>
<dbReference type="AlphaFoldDB" id="A0A7V3PSL4"/>
<evidence type="ECO:0000313" key="7">
    <source>
        <dbReference type="EMBL" id="HGD12638.1"/>
    </source>
</evidence>
<dbReference type="PIRSF" id="PIRSF005859">
    <property type="entry name" value="PBR"/>
    <property type="match status" value="1"/>
</dbReference>
<comment type="subcellular location">
    <subcellularLocation>
        <location evidence="1">Membrane</location>
        <topology evidence="1">Multi-pass membrane protein</topology>
    </subcellularLocation>
</comment>
<dbReference type="CDD" id="cd15904">
    <property type="entry name" value="TSPO_MBR"/>
    <property type="match status" value="1"/>
</dbReference>
<gene>
    <name evidence="7" type="ORF">ENX16_00930</name>
</gene>
<dbReference type="Gene3D" id="1.20.1260.100">
    <property type="entry name" value="TspO/MBR protein"/>
    <property type="match status" value="1"/>
</dbReference>
<feature type="transmembrane region" description="Helical" evidence="6">
    <location>
        <begin position="7"/>
        <end position="25"/>
    </location>
</feature>
<reference evidence="7" key="1">
    <citation type="journal article" date="2020" name="mSystems">
        <title>Genome- and Community-Level Interaction Insights into Carbon Utilization and Element Cycling Functions of Hydrothermarchaeota in Hydrothermal Sediment.</title>
        <authorList>
            <person name="Zhou Z."/>
            <person name="Liu Y."/>
            <person name="Xu W."/>
            <person name="Pan J."/>
            <person name="Luo Z.H."/>
            <person name="Li M."/>
        </authorList>
    </citation>
    <scope>NUCLEOTIDE SEQUENCE [LARGE SCALE GENOMIC DNA]</scope>
    <source>
        <strain evidence="7">SpSt-914</strain>
    </source>
</reference>
<feature type="transmembrane region" description="Helical" evidence="6">
    <location>
        <begin position="103"/>
        <end position="124"/>
    </location>
</feature>
<evidence type="ECO:0000256" key="2">
    <source>
        <dbReference type="ARBA" id="ARBA00007524"/>
    </source>
</evidence>
<protein>
    <submittedName>
        <fullName evidence="7">Tryptophan-rich sensory protein</fullName>
    </submittedName>
</protein>
<keyword evidence="4 6" id="KW-1133">Transmembrane helix</keyword>
<evidence type="ECO:0000256" key="1">
    <source>
        <dbReference type="ARBA" id="ARBA00004141"/>
    </source>
</evidence>
<organism evidence="7">
    <name type="scientific">candidate division WOR-3 bacterium</name>
    <dbReference type="NCBI Taxonomy" id="2052148"/>
    <lineage>
        <taxon>Bacteria</taxon>
        <taxon>Bacteria division WOR-3</taxon>
    </lineage>
</organism>
<name>A0A7V3PSL4_UNCW3</name>
<dbReference type="PANTHER" id="PTHR10057:SF0">
    <property type="entry name" value="TRANSLOCATOR PROTEIN"/>
    <property type="match status" value="1"/>
</dbReference>
<dbReference type="GO" id="GO:0033013">
    <property type="term" value="P:tetrapyrrole metabolic process"/>
    <property type="evidence" value="ECO:0007669"/>
    <property type="project" value="UniProtKB-ARBA"/>
</dbReference>
<dbReference type="InterPro" id="IPR038330">
    <property type="entry name" value="TspO/MBR-related_sf"/>
</dbReference>
<evidence type="ECO:0000256" key="4">
    <source>
        <dbReference type="ARBA" id="ARBA00022989"/>
    </source>
</evidence>
<dbReference type="Pfam" id="PF03073">
    <property type="entry name" value="TspO_MBR"/>
    <property type="match status" value="1"/>
</dbReference>
<accession>A0A7V3PSL4</accession>
<evidence type="ECO:0000256" key="6">
    <source>
        <dbReference type="SAM" id="Phobius"/>
    </source>
</evidence>
<comment type="caution">
    <text evidence="7">The sequence shown here is derived from an EMBL/GenBank/DDBJ whole genome shotgun (WGS) entry which is preliminary data.</text>
</comment>
<dbReference type="FunFam" id="1.20.1260.100:FF:000001">
    <property type="entry name" value="translocator protein 2"/>
    <property type="match status" value="1"/>
</dbReference>
<dbReference type="InterPro" id="IPR004307">
    <property type="entry name" value="TspO_MBR"/>
</dbReference>
<comment type="similarity">
    <text evidence="2">Belongs to the TspO/BZRP family.</text>
</comment>